<dbReference type="InterPro" id="IPR023296">
    <property type="entry name" value="Glyco_hydro_beta-prop_sf"/>
</dbReference>
<proteinExistence type="predicted"/>
<name>A0ABU8DWP5_9ACTN</name>
<accession>A0ABU8DWP5</accession>
<dbReference type="Proteomes" id="UP001361570">
    <property type="component" value="Unassembled WGS sequence"/>
</dbReference>
<reference evidence="2 3" key="1">
    <citation type="submission" date="2024-03" db="EMBL/GenBank/DDBJ databases">
        <title>Draft genome sequence of Klenkia sp. LSe6-5.</title>
        <authorList>
            <person name="Duangmal K."/>
            <person name="Chantavorakit T."/>
        </authorList>
    </citation>
    <scope>NUCLEOTIDE SEQUENCE [LARGE SCALE GENOMIC DNA]</scope>
    <source>
        <strain evidence="2 3">LSe6-5</strain>
    </source>
</reference>
<organism evidence="2 3">
    <name type="scientific">Klenkia sesuvii</name>
    <dbReference type="NCBI Taxonomy" id="3103137"/>
    <lineage>
        <taxon>Bacteria</taxon>
        <taxon>Bacillati</taxon>
        <taxon>Actinomycetota</taxon>
        <taxon>Actinomycetes</taxon>
        <taxon>Geodermatophilales</taxon>
        <taxon>Geodermatophilaceae</taxon>
        <taxon>Klenkia</taxon>
    </lineage>
</organism>
<dbReference type="SUPFAM" id="SSF75005">
    <property type="entry name" value="Arabinanase/levansucrase/invertase"/>
    <property type="match status" value="1"/>
</dbReference>
<evidence type="ECO:0000313" key="3">
    <source>
        <dbReference type="Proteomes" id="UP001361570"/>
    </source>
</evidence>
<dbReference type="RefSeq" id="WP_336405341.1">
    <property type="nucleotide sequence ID" value="NZ_JBAPLU010000018.1"/>
</dbReference>
<keyword evidence="1" id="KW-0732">Signal</keyword>
<protein>
    <recommendedName>
        <fullName evidence="4">Glycosyl hydrolases family 43</fullName>
    </recommendedName>
</protein>
<evidence type="ECO:0000313" key="2">
    <source>
        <dbReference type="EMBL" id="MEI4273219.1"/>
    </source>
</evidence>
<feature type="chain" id="PRO_5045687696" description="Glycosyl hydrolases family 43" evidence="1">
    <location>
        <begin position="20"/>
        <end position="382"/>
    </location>
</feature>
<feature type="signal peptide" evidence="1">
    <location>
        <begin position="1"/>
        <end position="19"/>
    </location>
</feature>
<dbReference type="CDD" id="cd15482">
    <property type="entry name" value="Sialidase_non-viral"/>
    <property type="match status" value="1"/>
</dbReference>
<dbReference type="PROSITE" id="PS51257">
    <property type="entry name" value="PROKAR_LIPOPROTEIN"/>
    <property type="match status" value="1"/>
</dbReference>
<gene>
    <name evidence="2" type="ORF">TEK04_15945</name>
</gene>
<evidence type="ECO:0000256" key="1">
    <source>
        <dbReference type="SAM" id="SignalP"/>
    </source>
</evidence>
<dbReference type="EMBL" id="JBAPLU010000018">
    <property type="protein sequence ID" value="MEI4273219.1"/>
    <property type="molecule type" value="Genomic_DNA"/>
</dbReference>
<keyword evidence="3" id="KW-1185">Reference proteome</keyword>
<dbReference type="InterPro" id="IPR006311">
    <property type="entry name" value="TAT_signal"/>
</dbReference>
<dbReference type="PROSITE" id="PS51318">
    <property type="entry name" value="TAT"/>
    <property type="match status" value="1"/>
</dbReference>
<sequence length="382" mass="39880">MLSRRAVLTSAVGAVAAAAAVGCTRTIPTPPAVGPPAQPSVKVTGARAEVLPVGWFGMLNFPDGHLSYQPVGDASRVWFATGLPAGSGRTVALDSPDLARFSPARRDPDGDAAAGLVPAGGTEAFDSDYSGPGAVLLDADGSTLWLVYHGENHTFDGVTYDLVPFFQTIGLASSTDGGLTWQRQGVVLAGQVPREDGPAPREATGAGTPCAVVAGDHVHVFYVDLTLDAPDEIHVARAPLAQVGSPSAWRKWHRGAFDSPPDGGPSTPVVGRPGDGERSIYAAYPSVSWNTALDAYLMVFESRDGFWWTHSADLMTWAPAQQLLDIEGPEIGGLAFVSYPSLLSPGAPSDQVTGADAFLYLGIAEQQGTSHSLWRLPVTVTP</sequence>
<dbReference type="Gene3D" id="2.115.10.20">
    <property type="entry name" value="Glycosyl hydrolase domain, family 43"/>
    <property type="match status" value="1"/>
</dbReference>
<comment type="caution">
    <text evidence="2">The sequence shown here is derived from an EMBL/GenBank/DDBJ whole genome shotgun (WGS) entry which is preliminary data.</text>
</comment>
<evidence type="ECO:0008006" key="4">
    <source>
        <dbReference type="Google" id="ProtNLM"/>
    </source>
</evidence>